<evidence type="ECO:0000256" key="1">
    <source>
        <dbReference type="SAM" id="Coils"/>
    </source>
</evidence>
<comment type="caution">
    <text evidence="2">The sequence shown here is derived from an EMBL/GenBank/DDBJ whole genome shotgun (WGS) entry which is preliminary data.</text>
</comment>
<keyword evidence="1" id="KW-0175">Coiled coil</keyword>
<proteinExistence type="predicted"/>
<gene>
    <name evidence="2" type="ORF">BOTCAL_0545g00020</name>
</gene>
<evidence type="ECO:0000313" key="3">
    <source>
        <dbReference type="Proteomes" id="UP000297299"/>
    </source>
</evidence>
<dbReference type="Proteomes" id="UP000297299">
    <property type="component" value="Unassembled WGS sequence"/>
</dbReference>
<dbReference type="OrthoDB" id="3557839at2759"/>
<dbReference type="EMBL" id="PHWZ01000543">
    <property type="protein sequence ID" value="TEY36650.1"/>
    <property type="molecule type" value="Genomic_DNA"/>
</dbReference>
<evidence type="ECO:0000313" key="2">
    <source>
        <dbReference type="EMBL" id="TEY36650.1"/>
    </source>
</evidence>
<protein>
    <submittedName>
        <fullName evidence="2">Uncharacterized protein</fullName>
    </submittedName>
</protein>
<organism evidence="2 3">
    <name type="scientific">Botryotinia calthae</name>
    <dbReference type="NCBI Taxonomy" id="38488"/>
    <lineage>
        <taxon>Eukaryota</taxon>
        <taxon>Fungi</taxon>
        <taxon>Dikarya</taxon>
        <taxon>Ascomycota</taxon>
        <taxon>Pezizomycotina</taxon>
        <taxon>Leotiomycetes</taxon>
        <taxon>Helotiales</taxon>
        <taxon>Sclerotiniaceae</taxon>
        <taxon>Botryotinia</taxon>
    </lineage>
</organism>
<name>A0A4Y8CKW8_9HELO</name>
<sequence>MTDTIMQDTIMQDTIMQDADTQDLEIQDTVMQDTGMPDVERKIAKMKTPRQYGQENSIREDLWKPNECFYLLHLYTINDNNISMNEGRFFSGQKGVVATLIRDMTAESVKHYPGGLLLASDPWFPRTYTDNKIYSKVRKLLKAEDDLAAELETKLNAHYGIDSDSTAQQTANERQIRALERQSRRAKKKLENQLANELKKQKAILRKNEIQEEKRLQETNQALRLAFAKVKKPVIIDSTDA</sequence>
<reference evidence="2 3" key="1">
    <citation type="submission" date="2017-11" db="EMBL/GenBank/DDBJ databases">
        <title>Comparative genomics of Botrytis spp.</title>
        <authorList>
            <person name="Valero-Jimenez C.A."/>
            <person name="Tapia P."/>
            <person name="Veloso J."/>
            <person name="Silva-Moreno E."/>
            <person name="Staats M."/>
            <person name="Valdes J.H."/>
            <person name="Van Kan J.A.L."/>
        </authorList>
    </citation>
    <scope>NUCLEOTIDE SEQUENCE [LARGE SCALE GENOMIC DNA]</scope>
    <source>
        <strain evidence="2 3">MUCL2830</strain>
    </source>
</reference>
<feature type="coiled-coil region" evidence="1">
    <location>
        <begin position="169"/>
        <end position="215"/>
    </location>
</feature>
<dbReference type="AlphaFoldDB" id="A0A4Y8CKW8"/>
<accession>A0A4Y8CKW8</accession>
<keyword evidence="3" id="KW-1185">Reference proteome</keyword>